<accession>A0ABS0XID3</accession>
<gene>
    <name evidence="2" type="ORF">JGB26_38940</name>
</gene>
<organism evidence="2 3">
    <name type="scientific">Streptomyces flavofungini</name>
    <dbReference type="NCBI Taxonomy" id="68200"/>
    <lineage>
        <taxon>Bacteria</taxon>
        <taxon>Bacillati</taxon>
        <taxon>Actinomycetota</taxon>
        <taxon>Actinomycetes</taxon>
        <taxon>Kitasatosporales</taxon>
        <taxon>Streptomycetaceae</taxon>
        <taxon>Streptomyces</taxon>
    </lineage>
</organism>
<reference evidence="2 3" key="1">
    <citation type="submission" date="2020-12" db="EMBL/GenBank/DDBJ databases">
        <title>Streptomyces typhae sp. nov., a novel endophytic actinomycete isolated from the root of cattail pollen (Typha angustifolia L.).</title>
        <authorList>
            <person name="Peng C."/>
            <person name="Liu C."/>
        </authorList>
    </citation>
    <scope>NUCLEOTIDE SEQUENCE [LARGE SCALE GENOMIC DNA]</scope>
    <source>
        <strain evidence="2 3">JCM 4753</strain>
    </source>
</reference>
<dbReference type="Proteomes" id="UP000634780">
    <property type="component" value="Unassembled WGS sequence"/>
</dbReference>
<protein>
    <recommendedName>
        <fullName evidence="1">Trypsin-co-occurring domain-containing protein</fullName>
    </recommendedName>
</protein>
<name>A0ABS0XID3_9ACTN</name>
<dbReference type="InterPro" id="IPR045794">
    <property type="entry name" value="Trypco1"/>
</dbReference>
<dbReference type="NCBIfam" id="NF041216">
    <property type="entry name" value="CU044_2847_fam"/>
    <property type="match status" value="1"/>
</dbReference>
<comment type="caution">
    <text evidence="2">The sequence shown here is derived from an EMBL/GenBank/DDBJ whole genome shotgun (WGS) entry which is preliminary data.</text>
</comment>
<sequence length="116" mass="12093">MIQLVRIPLDTGEFLVAEVDLADIPEESVVLASPGPGRAIGQASRTLESSLLSLRPALTGLTKTLDELSPDAVSIEFGVKLGGETGVILAKGTAEVHFTVNVQWAPRPAPAEPPLA</sequence>
<proteinExistence type="predicted"/>
<feature type="domain" description="Trypsin-co-occurring" evidence="1">
    <location>
        <begin position="8"/>
        <end position="105"/>
    </location>
</feature>
<evidence type="ECO:0000313" key="3">
    <source>
        <dbReference type="Proteomes" id="UP000634780"/>
    </source>
</evidence>
<dbReference type="EMBL" id="JAEKOZ010000046">
    <property type="protein sequence ID" value="MBJ3812973.1"/>
    <property type="molecule type" value="Genomic_DNA"/>
</dbReference>
<dbReference type="RefSeq" id="WP_190119765.1">
    <property type="nucleotide sequence ID" value="NZ_BMVR01000017.1"/>
</dbReference>
<keyword evidence="3" id="KW-1185">Reference proteome</keyword>
<dbReference type="Pfam" id="PF19493">
    <property type="entry name" value="Trypco1"/>
    <property type="match status" value="1"/>
</dbReference>
<evidence type="ECO:0000259" key="1">
    <source>
        <dbReference type="Pfam" id="PF19493"/>
    </source>
</evidence>
<evidence type="ECO:0000313" key="2">
    <source>
        <dbReference type="EMBL" id="MBJ3812973.1"/>
    </source>
</evidence>